<accession>A0A1L8R4D0</accession>
<evidence type="ECO:0000256" key="1">
    <source>
        <dbReference type="ARBA" id="ARBA00000448"/>
    </source>
</evidence>
<evidence type="ECO:0000256" key="4">
    <source>
        <dbReference type="ARBA" id="ARBA00022729"/>
    </source>
</evidence>
<reference evidence="9 10" key="1">
    <citation type="submission" date="2014-12" db="EMBL/GenBank/DDBJ databases">
        <title>Draft genome sequences of 29 type strains of Enterococci.</title>
        <authorList>
            <person name="Zhong Z."/>
            <person name="Sun Z."/>
            <person name="Liu W."/>
            <person name="Zhang W."/>
            <person name="Zhang H."/>
        </authorList>
    </citation>
    <scope>NUCLEOTIDE SEQUENCE [LARGE SCALE GENOMIC DNA]</scope>
    <source>
        <strain evidence="9 10">DSM 21207</strain>
    </source>
</reference>
<evidence type="ECO:0000256" key="2">
    <source>
        <dbReference type="ARBA" id="ARBA00005336"/>
    </source>
</evidence>
<evidence type="ECO:0000256" key="7">
    <source>
        <dbReference type="RuleBase" id="RU361161"/>
    </source>
</evidence>
<evidence type="ECO:0000259" key="8">
    <source>
        <dbReference type="SMART" id="SM01217"/>
    </source>
</evidence>
<dbReference type="NCBIfam" id="NF011678">
    <property type="entry name" value="PRK15098.1"/>
    <property type="match status" value="1"/>
</dbReference>
<dbReference type="PANTHER" id="PTHR30620:SF16">
    <property type="entry name" value="LYSOSOMAL BETA GLUCOSIDASE"/>
    <property type="match status" value="1"/>
</dbReference>
<keyword evidence="5 7" id="KW-0378">Hydrolase</keyword>
<keyword evidence="4" id="KW-0732">Signal</keyword>
<dbReference type="GO" id="GO:0009251">
    <property type="term" value="P:glucan catabolic process"/>
    <property type="evidence" value="ECO:0007669"/>
    <property type="project" value="TreeGrafter"/>
</dbReference>
<feature type="domain" description="Fibronectin type III-like" evidence="8">
    <location>
        <begin position="635"/>
        <end position="704"/>
    </location>
</feature>
<dbReference type="InterPro" id="IPR036881">
    <property type="entry name" value="Glyco_hydro_3_C_sf"/>
</dbReference>
<keyword evidence="6 7" id="KW-0326">Glycosidase</keyword>
<comment type="caution">
    <text evidence="9">The sequence shown here is derived from an EMBL/GenBank/DDBJ whole genome shotgun (WGS) entry which is preliminary data.</text>
</comment>
<dbReference type="InterPro" id="IPR013783">
    <property type="entry name" value="Ig-like_fold"/>
</dbReference>
<evidence type="ECO:0000313" key="9">
    <source>
        <dbReference type="EMBL" id="OJG14587.1"/>
    </source>
</evidence>
<evidence type="ECO:0000256" key="3">
    <source>
        <dbReference type="ARBA" id="ARBA00012744"/>
    </source>
</evidence>
<protein>
    <recommendedName>
        <fullName evidence="3">beta-glucosidase</fullName>
        <ecNumber evidence="3">3.2.1.21</ecNumber>
    </recommendedName>
</protein>
<dbReference type="Pfam" id="PF01915">
    <property type="entry name" value="Glyco_hydro_3_C"/>
    <property type="match status" value="1"/>
</dbReference>
<dbReference type="SUPFAM" id="SSF52279">
    <property type="entry name" value="Beta-D-glucan exohydrolase, C-terminal domain"/>
    <property type="match status" value="1"/>
</dbReference>
<dbReference type="RefSeq" id="WP_071865297.1">
    <property type="nucleotide sequence ID" value="NZ_JBHLVQ010000020.1"/>
</dbReference>
<dbReference type="SMART" id="SM01217">
    <property type="entry name" value="Fn3_like"/>
    <property type="match status" value="1"/>
</dbReference>
<dbReference type="PROSITE" id="PS00775">
    <property type="entry name" value="GLYCOSYL_HYDROL_F3"/>
    <property type="match status" value="1"/>
</dbReference>
<dbReference type="InterPro" id="IPR036962">
    <property type="entry name" value="Glyco_hydro_3_N_sf"/>
</dbReference>
<dbReference type="PRINTS" id="PR00133">
    <property type="entry name" value="GLHYDRLASE3"/>
</dbReference>
<dbReference type="STRING" id="317010.RU96_GL000774"/>
<dbReference type="Gene3D" id="2.60.40.10">
    <property type="entry name" value="Immunoglobulins"/>
    <property type="match status" value="1"/>
</dbReference>
<evidence type="ECO:0000256" key="5">
    <source>
        <dbReference type="ARBA" id="ARBA00022801"/>
    </source>
</evidence>
<evidence type="ECO:0000313" key="10">
    <source>
        <dbReference type="Proteomes" id="UP000182835"/>
    </source>
</evidence>
<dbReference type="FunFam" id="3.20.20.300:FF:000005">
    <property type="entry name" value="Periplasmic beta-glucosidase"/>
    <property type="match status" value="1"/>
</dbReference>
<comment type="similarity">
    <text evidence="2 7">Belongs to the glycosyl hydrolase 3 family.</text>
</comment>
<name>A0A1L8R4D0_9ENTE</name>
<dbReference type="Gene3D" id="3.40.50.1700">
    <property type="entry name" value="Glycoside hydrolase family 3 C-terminal domain"/>
    <property type="match status" value="1"/>
</dbReference>
<gene>
    <name evidence="9" type="ORF">RU96_GL000774</name>
</gene>
<dbReference type="InterPro" id="IPR017853">
    <property type="entry name" value="GH"/>
</dbReference>
<dbReference type="Pfam" id="PF00933">
    <property type="entry name" value="Glyco_hydro_3"/>
    <property type="match status" value="1"/>
</dbReference>
<dbReference type="InterPro" id="IPR026891">
    <property type="entry name" value="Fn3-like"/>
</dbReference>
<dbReference type="InterPro" id="IPR001764">
    <property type="entry name" value="Glyco_hydro_3_N"/>
</dbReference>
<dbReference type="Gene3D" id="3.20.20.300">
    <property type="entry name" value="Glycoside hydrolase, family 3, N-terminal domain"/>
    <property type="match status" value="1"/>
</dbReference>
<dbReference type="InterPro" id="IPR051915">
    <property type="entry name" value="Cellulose_Degrad_GH3"/>
</dbReference>
<dbReference type="InterPro" id="IPR002772">
    <property type="entry name" value="Glyco_hydro_3_C"/>
</dbReference>
<dbReference type="EC" id="3.2.1.21" evidence="3"/>
<dbReference type="Proteomes" id="UP000182835">
    <property type="component" value="Unassembled WGS sequence"/>
</dbReference>
<comment type="catalytic activity">
    <reaction evidence="1">
        <text>Hydrolysis of terminal, non-reducing beta-D-glucosyl residues with release of beta-D-glucose.</text>
        <dbReference type="EC" id="3.2.1.21"/>
    </reaction>
</comment>
<evidence type="ECO:0000256" key="6">
    <source>
        <dbReference type="ARBA" id="ARBA00023295"/>
    </source>
</evidence>
<dbReference type="PANTHER" id="PTHR30620">
    <property type="entry name" value="PERIPLASMIC BETA-GLUCOSIDASE-RELATED"/>
    <property type="match status" value="1"/>
</dbReference>
<dbReference type="EMBL" id="JXKG01000016">
    <property type="protein sequence ID" value="OJG14587.1"/>
    <property type="molecule type" value="Genomic_DNA"/>
</dbReference>
<proteinExistence type="inferred from homology"/>
<dbReference type="GO" id="GO:0008422">
    <property type="term" value="F:beta-glucosidase activity"/>
    <property type="evidence" value="ECO:0007669"/>
    <property type="project" value="UniProtKB-EC"/>
</dbReference>
<sequence length="716" mass="78524">MEQAQLTALVQEMTLAEKVDQLLQLAADFYSQAAEEKTGPMTEMGLTDENIQNAGTILGLSGASEAIRIQKEYMAKNRLGIPTLLMADIIHGFRTIFPIPLALGSSWDLAAAEEMAQVSAKEAAVSGLHVTFSPMVDLVRDPRWGRVMESTGEDPYLNARFAESFVKGYQGDDLKNDFSRVAACVKHFAAYGAALAGRDYNTVNMSERQLRESYLPGYKAALDAGAKLVMTSFNTIDGIPATGNKWLFRDVLREEYDFDGVVISDWGAVKELIPHGVAADEKEAAQLAIAAGVDIEMMTTCYTHYLAELIAEGRVDEALLDEAVLRILELKNDLGLFENPYRGASVADEKVILSQEHRQSAQEIAKKSMVLLKNDENILPLNTTETVAIIGPAANSQDVLGAWSWQGKMEEAVSLVTGAQAYSQQLLIGKETFDYFTPSDAALNEAILLATKADKVVLALGEAEWMSGEAASRSDITLPAAQIALFEAIKKVNDNIIVTLYNGRPLDLNGIDEAKAIVEAWFGGTETGNALAAILWGDYNPSARLSMSFPENVGQVPIFYNCDNTGRPYESAPQEKYVSKYLDVSNYAKYPFGFGLSYSQFSYRDFVLDQTELTKDSQIKATVTVTNESDVAGIETVQLYLQDLVGQVVRPIKELKAFEQVSLAGKESRKVSFTITEEMLRYVHQNQMTTSDTGAFLAMVGPNSRDLTAVRFNLVK</sequence>
<dbReference type="Pfam" id="PF14310">
    <property type="entry name" value="Fn3-like"/>
    <property type="match status" value="1"/>
</dbReference>
<organism evidence="9 10">
    <name type="scientific">Enterococcus canintestini</name>
    <dbReference type="NCBI Taxonomy" id="317010"/>
    <lineage>
        <taxon>Bacteria</taxon>
        <taxon>Bacillati</taxon>
        <taxon>Bacillota</taxon>
        <taxon>Bacilli</taxon>
        <taxon>Lactobacillales</taxon>
        <taxon>Enterococcaceae</taxon>
        <taxon>Enterococcus</taxon>
    </lineage>
</organism>
<dbReference type="InterPro" id="IPR019800">
    <property type="entry name" value="Glyco_hydro_3_AS"/>
</dbReference>
<dbReference type="OrthoDB" id="9805821at2"/>
<dbReference type="FunFam" id="2.60.40.10:FF:000495">
    <property type="entry name" value="Periplasmic beta-glucosidase"/>
    <property type="match status" value="1"/>
</dbReference>
<dbReference type="AlphaFoldDB" id="A0A1L8R4D0"/>
<dbReference type="SUPFAM" id="SSF51445">
    <property type="entry name" value="(Trans)glycosidases"/>
    <property type="match status" value="1"/>
</dbReference>